<keyword evidence="5" id="KW-0611">Plant defense</keyword>
<evidence type="ECO:0000256" key="2">
    <source>
        <dbReference type="ARBA" id="ARBA00022614"/>
    </source>
</evidence>
<dbReference type="PRINTS" id="PR00364">
    <property type="entry name" value="DISEASERSIST"/>
</dbReference>
<dbReference type="GO" id="GO:0006952">
    <property type="term" value="P:defense response"/>
    <property type="evidence" value="ECO:0007669"/>
    <property type="project" value="UniProtKB-KW"/>
</dbReference>
<organism evidence="10 11">
    <name type="scientific">Capsicum baccatum</name>
    <name type="common">Peruvian pepper</name>
    <dbReference type="NCBI Taxonomy" id="33114"/>
    <lineage>
        <taxon>Eukaryota</taxon>
        <taxon>Viridiplantae</taxon>
        <taxon>Streptophyta</taxon>
        <taxon>Embryophyta</taxon>
        <taxon>Tracheophyta</taxon>
        <taxon>Spermatophyta</taxon>
        <taxon>Magnoliopsida</taxon>
        <taxon>eudicotyledons</taxon>
        <taxon>Gunneridae</taxon>
        <taxon>Pentapetalae</taxon>
        <taxon>asterids</taxon>
        <taxon>lamiids</taxon>
        <taxon>Solanales</taxon>
        <taxon>Solanaceae</taxon>
        <taxon>Solanoideae</taxon>
        <taxon>Capsiceae</taxon>
        <taxon>Capsicum</taxon>
    </lineage>
</organism>
<evidence type="ECO:0000256" key="6">
    <source>
        <dbReference type="ARBA" id="ARBA00022840"/>
    </source>
</evidence>
<dbReference type="Proteomes" id="UP000224567">
    <property type="component" value="Unassembled WGS sequence"/>
</dbReference>
<evidence type="ECO:0000256" key="5">
    <source>
        <dbReference type="ARBA" id="ARBA00022821"/>
    </source>
</evidence>
<dbReference type="InterPro" id="IPR042197">
    <property type="entry name" value="Apaf_helical"/>
</dbReference>
<dbReference type="GO" id="GO:0005524">
    <property type="term" value="F:ATP binding"/>
    <property type="evidence" value="ECO:0007669"/>
    <property type="project" value="UniProtKB-KW"/>
</dbReference>
<sequence length="1223" mass="137834">MDKVVDPLSNLPSGVKLLLRNLHNLIPKKLSDNNYPAWALNVRTALAANLLLGWIDGAEKPPPETAEEDGVMLPNPDYLPWMIVDTQIRACLLAVISPSVHKHARGFLTSASLWDALATRYNSVSTAHIFQLRDRLHTLRKGTKTMTQYLDDVASILSDLDAVNEIIPERDVVNAVIRGLPSGYSSLKQHIRLSPVEITLNQLSGWLNAEELNLDMEHKLLLGEASSTPGVTALYSAGSGGSARGRSDDRRNQGIENTIRFSSKIENLGKEMEKLTKFRDDIKEKVEGAKGEGYKPKPDVIKWIKDVHELENEWEVMQESIAAAKMLSYKCCPKYSLRLEVSTQAKNIRDQFCKLKEVGENFGSNLVVENYRVKKVEHIPGPSIEGQSTATRNLNKLLRLLEDDEVCIIGVWGTGGVGKTTLVKNLNNQLLKNVPSSKLSFGVVIWVTVPKPPIDIRKIQAQIASRLSLTVDNEASVESIASKIYQRLEEEKSFLLILDDVWEAIDLDDVGMPQPEYPARSKVIITSRFWGVCKQMRTNIEMKVLTLDEDESWQLFAKNVGDTVNLEQIHPLAKEIARECDGLPLAIIVIGSSMRGKTRVELWEDALKSLSMSEPHSKVVEDKVYKVIKWSFDSLESQDIELSSEQRTKHVNKKRGEIQSCFLYCSLYPAAIPIDDLIHCWWADGILGEHDTYEEAYNRGITLIESLKDACLLEADKMQILRPVEDCVKMHDVVRDVARWIASTSGDEHMSVFQAGIGLTKISHIKISASVKRISFVSNKIECLPDCFMKCPKTTSLLLQDNEPLRKIPQEFFLAFPALRVLNLSKTGIRKLPSSINSLCQLRALILQRCFVLKELPPVANLHNLQVLDCENTELRCLPQGMDNLSNLRLLNMLVADSKSISKGFFLKFPSIEILNMSGSCLGATYFDEISSLHNLTYLSIKVDSSSCFNRDYMWMTRLKGFRIEVGETSFNRDYTSMSIFEEFLIEIRESLLYVPYNKSMRAIKVHKCEIFSKGELSGMLQFASDLYLHECMGLRKLISYNTFNGLKLLKIVSCSCSFGPVEGGSGKYDPLPNLEYLDLYSVNNLKSVSDFGQYLGLRFSKLGQLNISQCYSLTCLFNDGGACSVQCSSSDQAAHFNSEIPRVRKLELNGLPKLGTLGEPQSMWEYLEELKVIACYGLRKLPLSIQTSKNIKIIVGDSYWWSKLEWDDDNFKSNLERCYKEL</sequence>
<evidence type="ECO:0000259" key="9">
    <source>
        <dbReference type="Pfam" id="PF23598"/>
    </source>
</evidence>
<dbReference type="Pfam" id="PF14223">
    <property type="entry name" value="Retrotran_gag_2"/>
    <property type="match status" value="1"/>
</dbReference>
<dbReference type="InterPro" id="IPR027417">
    <property type="entry name" value="P-loop_NTPase"/>
</dbReference>
<dbReference type="Gene3D" id="3.40.50.300">
    <property type="entry name" value="P-loop containing nucleotide triphosphate hydrolases"/>
    <property type="match status" value="1"/>
</dbReference>
<dbReference type="PANTHER" id="PTHR33463:SF218">
    <property type="entry name" value="DISEASE RESISTANCE PROTEIN RPS2-LIKE"/>
    <property type="match status" value="1"/>
</dbReference>
<dbReference type="InterPro" id="IPR032675">
    <property type="entry name" value="LRR_dom_sf"/>
</dbReference>
<dbReference type="Gene3D" id="1.10.8.430">
    <property type="entry name" value="Helical domain of apoptotic protease-activating factors"/>
    <property type="match status" value="1"/>
</dbReference>
<dbReference type="SUPFAM" id="SSF52540">
    <property type="entry name" value="P-loop containing nucleoside triphosphate hydrolases"/>
    <property type="match status" value="1"/>
</dbReference>
<name>A0A2G2W2T7_CAPBA</name>
<evidence type="ECO:0000256" key="4">
    <source>
        <dbReference type="ARBA" id="ARBA00022741"/>
    </source>
</evidence>
<feature type="domain" description="NB-ARC" evidence="8">
    <location>
        <begin position="396"/>
        <end position="562"/>
    </location>
</feature>
<feature type="region of interest" description="Disordered" evidence="7">
    <location>
        <begin position="235"/>
        <end position="256"/>
    </location>
</feature>
<evidence type="ECO:0000313" key="11">
    <source>
        <dbReference type="Proteomes" id="UP000224567"/>
    </source>
</evidence>
<dbReference type="FunFam" id="1.10.8.430:FF:000003">
    <property type="entry name" value="Probable disease resistance protein At5g66910"/>
    <property type="match status" value="1"/>
</dbReference>
<accession>A0A2G2W2T7</accession>
<protein>
    <submittedName>
        <fullName evidence="10">Uncharacterized protein</fullName>
    </submittedName>
</protein>
<keyword evidence="11" id="KW-1185">Reference proteome</keyword>
<dbReference type="EMBL" id="MLFT02000008">
    <property type="protein sequence ID" value="PHT39540.1"/>
    <property type="molecule type" value="Genomic_DNA"/>
</dbReference>
<feature type="domain" description="Disease resistance R13L4/SHOC-2-like LRR" evidence="9">
    <location>
        <begin position="816"/>
        <end position="948"/>
    </location>
</feature>
<comment type="similarity">
    <text evidence="1">Belongs to the disease resistance NB-LRR family.</text>
</comment>
<keyword evidence="2" id="KW-0433">Leucine-rich repeat</keyword>
<dbReference type="AlphaFoldDB" id="A0A2G2W2T7"/>
<dbReference type="FunFam" id="3.40.50.300:FF:001091">
    <property type="entry name" value="Probable disease resistance protein At1g61300"/>
    <property type="match status" value="1"/>
</dbReference>
<reference evidence="10 11" key="1">
    <citation type="journal article" date="2017" name="Genome Biol.">
        <title>New reference genome sequences of hot pepper reveal the massive evolution of plant disease-resistance genes by retroduplication.</title>
        <authorList>
            <person name="Kim S."/>
            <person name="Park J."/>
            <person name="Yeom S.I."/>
            <person name="Kim Y.M."/>
            <person name="Seo E."/>
            <person name="Kim K.T."/>
            <person name="Kim M.S."/>
            <person name="Lee J.M."/>
            <person name="Cheong K."/>
            <person name="Shin H.S."/>
            <person name="Kim S.B."/>
            <person name="Han K."/>
            <person name="Lee J."/>
            <person name="Park M."/>
            <person name="Lee H.A."/>
            <person name="Lee H.Y."/>
            <person name="Lee Y."/>
            <person name="Oh S."/>
            <person name="Lee J.H."/>
            <person name="Choi E."/>
            <person name="Choi E."/>
            <person name="Lee S.E."/>
            <person name="Jeon J."/>
            <person name="Kim H."/>
            <person name="Choi G."/>
            <person name="Song H."/>
            <person name="Lee J."/>
            <person name="Lee S.C."/>
            <person name="Kwon J.K."/>
            <person name="Lee H.Y."/>
            <person name="Koo N."/>
            <person name="Hong Y."/>
            <person name="Kim R.W."/>
            <person name="Kang W.H."/>
            <person name="Huh J.H."/>
            <person name="Kang B.C."/>
            <person name="Yang T.J."/>
            <person name="Lee Y.H."/>
            <person name="Bennetzen J.L."/>
            <person name="Choi D."/>
        </authorList>
    </citation>
    <scope>NUCLEOTIDE SEQUENCE [LARGE SCALE GENOMIC DNA]</scope>
    <source>
        <strain evidence="11">cv. PBC81</strain>
    </source>
</reference>
<dbReference type="OrthoDB" id="1937853at2759"/>
<evidence type="ECO:0000256" key="1">
    <source>
        <dbReference type="ARBA" id="ARBA00008894"/>
    </source>
</evidence>
<dbReference type="SUPFAM" id="SSF52058">
    <property type="entry name" value="L domain-like"/>
    <property type="match status" value="1"/>
</dbReference>
<dbReference type="GO" id="GO:0043531">
    <property type="term" value="F:ADP binding"/>
    <property type="evidence" value="ECO:0007669"/>
    <property type="project" value="InterPro"/>
</dbReference>
<keyword evidence="6" id="KW-0067">ATP-binding</keyword>
<dbReference type="Gene3D" id="3.80.10.10">
    <property type="entry name" value="Ribonuclease Inhibitor"/>
    <property type="match status" value="2"/>
</dbReference>
<gene>
    <name evidence="10" type="ORF">CQW23_18394</name>
</gene>
<dbReference type="InterPro" id="IPR050905">
    <property type="entry name" value="Plant_NBS-LRR"/>
</dbReference>
<keyword evidence="3" id="KW-0677">Repeat</keyword>
<dbReference type="InterPro" id="IPR055414">
    <property type="entry name" value="LRR_R13L4/SHOC2-like"/>
</dbReference>
<proteinExistence type="inferred from homology"/>
<dbReference type="PANTHER" id="PTHR33463">
    <property type="entry name" value="NB-ARC DOMAIN-CONTAINING PROTEIN-RELATED"/>
    <property type="match status" value="1"/>
</dbReference>
<evidence type="ECO:0000313" key="10">
    <source>
        <dbReference type="EMBL" id="PHT39540.1"/>
    </source>
</evidence>
<evidence type="ECO:0000256" key="3">
    <source>
        <dbReference type="ARBA" id="ARBA00022737"/>
    </source>
</evidence>
<keyword evidence="4" id="KW-0547">Nucleotide-binding</keyword>
<comment type="caution">
    <text evidence="10">The sequence shown here is derived from an EMBL/GenBank/DDBJ whole genome shotgun (WGS) entry which is preliminary data.</text>
</comment>
<evidence type="ECO:0000259" key="8">
    <source>
        <dbReference type="Pfam" id="PF00931"/>
    </source>
</evidence>
<dbReference type="Pfam" id="PF23598">
    <property type="entry name" value="LRR_14"/>
    <property type="match status" value="1"/>
</dbReference>
<dbReference type="Pfam" id="PF00931">
    <property type="entry name" value="NB-ARC"/>
    <property type="match status" value="1"/>
</dbReference>
<evidence type="ECO:0000256" key="7">
    <source>
        <dbReference type="SAM" id="MobiDB-lite"/>
    </source>
</evidence>
<dbReference type="InterPro" id="IPR002182">
    <property type="entry name" value="NB-ARC"/>
</dbReference>
<reference evidence="11" key="2">
    <citation type="journal article" date="2017" name="J. Anim. Genet.">
        <title>Multiple reference genome sequences of hot pepper reveal the massive evolution of plant disease resistance genes by retroduplication.</title>
        <authorList>
            <person name="Kim S."/>
            <person name="Park J."/>
            <person name="Yeom S.-I."/>
            <person name="Kim Y.-M."/>
            <person name="Seo E."/>
            <person name="Kim K.-T."/>
            <person name="Kim M.-S."/>
            <person name="Lee J.M."/>
            <person name="Cheong K."/>
            <person name="Shin H.-S."/>
            <person name="Kim S.-B."/>
            <person name="Han K."/>
            <person name="Lee J."/>
            <person name="Park M."/>
            <person name="Lee H.-A."/>
            <person name="Lee H.-Y."/>
            <person name="Lee Y."/>
            <person name="Oh S."/>
            <person name="Lee J.H."/>
            <person name="Choi E."/>
            <person name="Choi E."/>
            <person name="Lee S.E."/>
            <person name="Jeon J."/>
            <person name="Kim H."/>
            <person name="Choi G."/>
            <person name="Song H."/>
            <person name="Lee J."/>
            <person name="Lee S.-C."/>
            <person name="Kwon J.-K."/>
            <person name="Lee H.-Y."/>
            <person name="Koo N."/>
            <person name="Hong Y."/>
            <person name="Kim R.W."/>
            <person name="Kang W.-H."/>
            <person name="Huh J.H."/>
            <person name="Kang B.-C."/>
            <person name="Yang T.-J."/>
            <person name="Lee Y.-H."/>
            <person name="Bennetzen J.L."/>
            <person name="Choi D."/>
        </authorList>
    </citation>
    <scope>NUCLEOTIDE SEQUENCE [LARGE SCALE GENOMIC DNA]</scope>
    <source>
        <strain evidence="11">cv. PBC81</strain>
    </source>
</reference>